<dbReference type="InParanoid" id="A0A3N0VGE6"/>
<accession>A0A3N0VGE6</accession>
<protein>
    <submittedName>
        <fullName evidence="1">Uncharacterized protein</fullName>
    </submittedName>
</protein>
<evidence type="ECO:0000313" key="1">
    <source>
        <dbReference type="EMBL" id="ROH91761.1"/>
    </source>
</evidence>
<dbReference type="Proteomes" id="UP000282106">
    <property type="component" value="Unassembled WGS sequence"/>
</dbReference>
<name>A0A3N0VGE6_9GAMM</name>
<reference evidence="1 2" key="1">
    <citation type="submission" date="2018-10" db="EMBL/GenBank/DDBJ databases">
        <authorList>
            <person name="Chen W.-M."/>
        </authorList>
    </citation>
    <scope>NUCLEOTIDE SEQUENCE [LARGE SCALE GENOMIC DNA]</scope>
    <source>
        <strain evidence="1 2">THS-13</strain>
    </source>
</reference>
<keyword evidence="2" id="KW-1185">Reference proteome</keyword>
<sequence>MRLKQLAFSDTLIAHQKNGSVDQRPTSQDVLQKATQDVELVKAQRFDYWIFHSIAFIRFKRADIDKNSMSEPPRYSRLSTSK</sequence>
<organism evidence="1 2">
    <name type="scientific">Stagnimonas aquatica</name>
    <dbReference type="NCBI Taxonomy" id="2689987"/>
    <lineage>
        <taxon>Bacteria</taxon>
        <taxon>Pseudomonadati</taxon>
        <taxon>Pseudomonadota</taxon>
        <taxon>Gammaproteobacteria</taxon>
        <taxon>Nevskiales</taxon>
        <taxon>Nevskiaceae</taxon>
        <taxon>Stagnimonas</taxon>
    </lineage>
</organism>
<gene>
    <name evidence="1" type="ORF">ED208_05075</name>
</gene>
<evidence type="ECO:0000313" key="2">
    <source>
        <dbReference type="Proteomes" id="UP000282106"/>
    </source>
</evidence>
<comment type="caution">
    <text evidence="1">The sequence shown here is derived from an EMBL/GenBank/DDBJ whole genome shotgun (WGS) entry which is preliminary data.</text>
</comment>
<dbReference type="EMBL" id="RJVO01000002">
    <property type="protein sequence ID" value="ROH91761.1"/>
    <property type="molecule type" value="Genomic_DNA"/>
</dbReference>
<proteinExistence type="predicted"/>
<dbReference type="AlphaFoldDB" id="A0A3N0VGE6"/>